<dbReference type="GO" id="GO:0005840">
    <property type="term" value="C:ribosome"/>
    <property type="evidence" value="ECO:0007669"/>
    <property type="project" value="UniProtKB-KW"/>
</dbReference>
<organism evidence="11 12">
    <name type="scientific">Polistes dominula</name>
    <name type="common">European paper wasp</name>
    <name type="synonym">Vespa dominula</name>
    <dbReference type="NCBI Taxonomy" id="743375"/>
    <lineage>
        <taxon>Eukaryota</taxon>
        <taxon>Metazoa</taxon>
        <taxon>Ecdysozoa</taxon>
        <taxon>Arthropoda</taxon>
        <taxon>Hexapoda</taxon>
        <taxon>Insecta</taxon>
        <taxon>Pterygota</taxon>
        <taxon>Neoptera</taxon>
        <taxon>Endopterygota</taxon>
        <taxon>Hymenoptera</taxon>
        <taxon>Apocrita</taxon>
        <taxon>Aculeata</taxon>
        <taxon>Vespoidea</taxon>
        <taxon>Vespidae</taxon>
        <taxon>Polistinae</taxon>
        <taxon>Polistini</taxon>
        <taxon>Polistes</taxon>
    </lineage>
</organism>
<evidence type="ECO:0000256" key="8">
    <source>
        <dbReference type="ARBA" id="ARBA00032055"/>
    </source>
</evidence>
<dbReference type="GeneID" id="107070511"/>
<reference evidence="12" key="1">
    <citation type="submission" date="2025-08" db="UniProtKB">
        <authorList>
            <consortium name="RefSeq"/>
        </authorList>
    </citation>
    <scope>IDENTIFICATION</scope>
    <source>
        <tissue evidence="12">Whole body</tissue>
    </source>
</reference>
<dbReference type="InterPro" id="IPR036870">
    <property type="entry name" value="Ribosomal_bS18_sf"/>
</dbReference>
<comment type="subcellular location">
    <subcellularLocation>
        <location evidence="1">Mitochondrion</location>
    </subcellularLocation>
</comment>
<dbReference type="PANTHER" id="PTHR13329">
    <property type="entry name" value="MITOCHONDRIAL RIBOSOMAL PROTEIN S18B"/>
    <property type="match status" value="1"/>
</dbReference>
<keyword evidence="6" id="KW-0496">Mitochondrion</keyword>
<sequence length="203" mass="23715">MSLLIKVLGLTRTTLQSTLIKRDIPVRLISSSHTCYQEESNTIENSNEIENTDEIIVDPAKDRRQVIPVETSIEYMLSSAYKQTYGDDPVWTKYRRNHKGQFPSRKTRKTCVRGGIISTGNPCPICRDEYLILDHRNVKLLEQFISKHTGEILSYRKTGICQRRYKQLLVAVLRAKEYGTLLLDVPLREYDYSEWYNEKTQQH</sequence>
<evidence type="ECO:0000256" key="10">
    <source>
        <dbReference type="ARBA" id="ARBA00035515"/>
    </source>
</evidence>
<dbReference type="PANTHER" id="PTHR13329:SF2">
    <property type="entry name" value="SMALL RIBOSOMAL SUBUNIT PROTEIN MS40"/>
    <property type="match status" value="1"/>
</dbReference>
<evidence type="ECO:0000256" key="1">
    <source>
        <dbReference type="ARBA" id="ARBA00004173"/>
    </source>
</evidence>
<evidence type="ECO:0000313" key="11">
    <source>
        <dbReference type="Proteomes" id="UP000694924"/>
    </source>
</evidence>
<keyword evidence="11" id="KW-1185">Reference proteome</keyword>
<dbReference type="SUPFAM" id="SSF46911">
    <property type="entry name" value="Ribosomal protein S18"/>
    <property type="match status" value="1"/>
</dbReference>
<proteinExistence type="inferred from homology"/>
<keyword evidence="7" id="KW-0687">Ribonucleoprotein</keyword>
<keyword evidence="5 12" id="KW-0689">Ribosomal protein</keyword>
<evidence type="ECO:0000256" key="9">
    <source>
        <dbReference type="ARBA" id="ARBA00035130"/>
    </source>
</evidence>
<dbReference type="Pfam" id="PF01084">
    <property type="entry name" value="Ribosomal_S18"/>
    <property type="match status" value="1"/>
</dbReference>
<gene>
    <name evidence="12" type="primary">LOC107070511</name>
</gene>
<dbReference type="Gene3D" id="4.10.640.10">
    <property type="entry name" value="Ribosomal protein S18"/>
    <property type="match status" value="1"/>
</dbReference>
<dbReference type="InterPro" id="IPR001648">
    <property type="entry name" value="Ribosomal_bS18"/>
</dbReference>
<evidence type="ECO:0000256" key="7">
    <source>
        <dbReference type="ARBA" id="ARBA00023274"/>
    </source>
</evidence>
<evidence type="ECO:0000256" key="4">
    <source>
        <dbReference type="ARBA" id="ARBA00022946"/>
    </source>
</evidence>
<keyword evidence="3" id="KW-0597">Phosphoprotein</keyword>
<evidence type="ECO:0000256" key="3">
    <source>
        <dbReference type="ARBA" id="ARBA00022553"/>
    </source>
</evidence>
<evidence type="ECO:0000313" key="12">
    <source>
        <dbReference type="RefSeq" id="XP_015184265.1"/>
    </source>
</evidence>
<dbReference type="InterPro" id="IPR040054">
    <property type="entry name" value="MRPS18B"/>
</dbReference>
<comment type="similarity">
    <text evidence="2">Belongs to the bacterial ribosomal protein bS18 family. Mitochondrion-specific ribosomal protein mS40 subfamily.</text>
</comment>
<evidence type="ECO:0000256" key="6">
    <source>
        <dbReference type="ARBA" id="ARBA00023128"/>
    </source>
</evidence>
<name>A0ABM1IVM8_POLDO</name>
<accession>A0ABM1IVM8</accession>
<keyword evidence="4" id="KW-0809">Transit peptide</keyword>
<protein>
    <recommendedName>
        <fullName evidence="9">Small ribosomal subunit protein mS40</fullName>
    </recommendedName>
    <alternativeName>
        <fullName evidence="8">28S ribosomal protein S18-2, mitochondrial</fullName>
    </alternativeName>
    <alternativeName>
        <fullName evidence="10">28S ribosomal protein S18b, mitochondrial</fullName>
    </alternativeName>
</protein>
<dbReference type="RefSeq" id="XP_015184265.1">
    <property type="nucleotide sequence ID" value="XM_015328779.1"/>
</dbReference>
<evidence type="ECO:0000256" key="2">
    <source>
        <dbReference type="ARBA" id="ARBA00006136"/>
    </source>
</evidence>
<dbReference type="Proteomes" id="UP000694924">
    <property type="component" value="Unplaced"/>
</dbReference>
<evidence type="ECO:0000256" key="5">
    <source>
        <dbReference type="ARBA" id="ARBA00022980"/>
    </source>
</evidence>